<accession>A0ABT3KWB4</accession>
<dbReference type="NCBIfam" id="TIGR02292">
    <property type="entry name" value="ygfB_yecA"/>
    <property type="match status" value="1"/>
</dbReference>
<keyword evidence="2" id="KW-1185">Reference proteome</keyword>
<sequence>MTEESTLPIADSQGRYTTALGPDDKDELEGILDGLASRGGEDIPCWEFCDGFLTALVCCRRPIPPAEYLPVLFGDDGARLEVAEGEPLPWVPVFADAAQQTRFMQLWTRRWNEVVSQLDIGLETMVDEYEFQPGVLDMRGAMADLSDEERAEMGEDYVVPPLGQLWARGFLFAVKNWIDDWEIPDDREAIQWQDRALDEIAALLEDDTGVPEVGAIEDGPLSTSRARVAVFCKAAQAAYALRQLGKVLGARMAIAQKVFKPGRNDPCPCGSGKKYKKCHG</sequence>
<dbReference type="EMBL" id="QZCW01000003">
    <property type="protein sequence ID" value="MCW5322635.1"/>
    <property type="molecule type" value="Genomic_DNA"/>
</dbReference>
<protein>
    <submittedName>
        <fullName evidence="1">YecA family protein</fullName>
    </submittedName>
</protein>
<comment type="caution">
    <text evidence="1">The sequence shown here is derived from an EMBL/GenBank/DDBJ whole genome shotgun (WGS) entry which is preliminary data.</text>
</comment>
<evidence type="ECO:0000313" key="2">
    <source>
        <dbReference type="Proteomes" id="UP001208935"/>
    </source>
</evidence>
<dbReference type="SUPFAM" id="SSF101327">
    <property type="entry name" value="YgfB-like"/>
    <property type="match status" value="1"/>
</dbReference>
<dbReference type="RefSeq" id="WP_265283138.1">
    <property type="nucleotide sequence ID" value="NZ_QZCW01000003.1"/>
</dbReference>
<evidence type="ECO:0000313" key="1">
    <source>
        <dbReference type="EMBL" id="MCW5322635.1"/>
    </source>
</evidence>
<gene>
    <name evidence="1" type="ORF">D5039_16210</name>
</gene>
<dbReference type="Proteomes" id="UP001208935">
    <property type="component" value="Unassembled WGS sequence"/>
</dbReference>
<organism evidence="1 2">
    <name type="scientific">Verminephrobacter aporrectodeae subsp. tuberculatae</name>
    <dbReference type="NCBI Taxonomy" id="1110392"/>
    <lineage>
        <taxon>Bacteria</taxon>
        <taxon>Pseudomonadati</taxon>
        <taxon>Pseudomonadota</taxon>
        <taxon>Betaproteobacteria</taxon>
        <taxon>Burkholderiales</taxon>
        <taxon>Comamonadaceae</taxon>
        <taxon>Verminephrobacter</taxon>
    </lineage>
</organism>
<dbReference type="Pfam" id="PF03695">
    <property type="entry name" value="UPF0149"/>
    <property type="match status" value="1"/>
</dbReference>
<dbReference type="Gene3D" id="3.10.450.50">
    <property type="match status" value="1"/>
</dbReference>
<name>A0ABT3KWB4_9BURK</name>
<dbReference type="InterPro" id="IPR004027">
    <property type="entry name" value="SEC_C_motif"/>
</dbReference>
<dbReference type="InterPro" id="IPR036255">
    <property type="entry name" value="YgfB-like_sf"/>
</dbReference>
<proteinExistence type="predicted"/>
<reference evidence="2" key="1">
    <citation type="submission" date="2023-07" db="EMBL/GenBank/DDBJ databases">
        <title>Verminephrobacter genomes.</title>
        <authorList>
            <person name="Lund M.B."/>
        </authorList>
    </citation>
    <scope>NUCLEOTIDE SEQUENCE [LARGE SCALE GENOMIC DNA]</scope>
    <source>
        <strain evidence="2">AtM5-05</strain>
    </source>
</reference>
<dbReference type="Pfam" id="PF02810">
    <property type="entry name" value="SEC-C"/>
    <property type="match status" value="1"/>
</dbReference>
<dbReference type="InterPro" id="IPR011978">
    <property type="entry name" value="YgfB-like"/>
</dbReference>
<dbReference type="SUPFAM" id="SSF103642">
    <property type="entry name" value="Sec-C motif"/>
    <property type="match status" value="1"/>
</dbReference>